<evidence type="ECO:0000256" key="1">
    <source>
        <dbReference type="ARBA" id="ARBA00005417"/>
    </source>
</evidence>
<dbReference type="Pfam" id="PF00005">
    <property type="entry name" value="ABC_tran"/>
    <property type="match status" value="1"/>
</dbReference>
<keyword evidence="7" id="KW-1185">Reference proteome</keyword>
<evidence type="ECO:0000256" key="2">
    <source>
        <dbReference type="ARBA" id="ARBA00022448"/>
    </source>
</evidence>
<evidence type="ECO:0000313" key="7">
    <source>
        <dbReference type="Proteomes" id="UP001596417"/>
    </source>
</evidence>
<dbReference type="PANTHER" id="PTHR43335">
    <property type="entry name" value="ABC TRANSPORTER, ATP-BINDING PROTEIN"/>
    <property type="match status" value="1"/>
</dbReference>
<reference evidence="6 7" key="1">
    <citation type="journal article" date="2019" name="Int. J. Syst. Evol. Microbiol.">
        <title>The Global Catalogue of Microorganisms (GCM) 10K type strain sequencing project: providing services to taxonomists for standard genome sequencing and annotation.</title>
        <authorList>
            <consortium name="The Broad Institute Genomics Platform"/>
            <consortium name="The Broad Institute Genome Sequencing Center for Infectious Disease"/>
            <person name="Wu L."/>
            <person name="Ma J."/>
        </authorList>
    </citation>
    <scope>NUCLEOTIDE SEQUENCE [LARGE SCALE GENOMIC DNA]</scope>
    <source>
        <strain evidence="6 7">RDMS1</strain>
    </source>
</reference>
<keyword evidence="4 6" id="KW-0067">ATP-binding</keyword>
<dbReference type="InterPro" id="IPR003593">
    <property type="entry name" value="AAA+_ATPase"/>
</dbReference>
<evidence type="ECO:0000256" key="3">
    <source>
        <dbReference type="ARBA" id="ARBA00022741"/>
    </source>
</evidence>
<dbReference type="PROSITE" id="PS50893">
    <property type="entry name" value="ABC_TRANSPORTER_2"/>
    <property type="match status" value="1"/>
</dbReference>
<dbReference type="InterPro" id="IPR017871">
    <property type="entry name" value="ABC_transporter-like_CS"/>
</dbReference>
<dbReference type="PROSITE" id="PS00211">
    <property type="entry name" value="ABC_TRANSPORTER_1"/>
    <property type="match status" value="1"/>
</dbReference>
<evidence type="ECO:0000259" key="5">
    <source>
        <dbReference type="PROSITE" id="PS50893"/>
    </source>
</evidence>
<comment type="caution">
    <text evidence="6">The sequence shown here is derived from an EMBL/GenBank/DDBJ whole genome shotgun (WGS) entry which is preliminary data.</text>
</comment>
<dbReference type="CDD" id="cd03230">
    <property type="entry name" value="ABC_DR_subfamily_A"/>
    <property type="match status" value="1"/>
</dbReference>
<dbReference type="Proteomes" id="UP001596417">
    <property type="component" value="Unassembled WGS sequence"/>
</dbReference>
<protein>
    <submittedName>
        <fullName evidence="6">ABC transporter ATP-binding protein</fullName>
    </submittedName>
</protein>
<sequence>MSAIKINNLTKRYGDVTAVSNLSLSVGSGEIFGFLGPNGAGKSTTINMMLDFTTPTSGSVHVFGHDAHRRSTDIRRRAGLLLEGYGVYPRLTGREHVEHAIETKNADDDPDELLARIGMTDVADRRAGSYSKGMCQRMAIAVALVGSPELLVLDEPSTGLDPNGARRLRDLVIAEAERGATVFFSSHILEQVEAVADRIAILLDGKLTATGSVADLRTNLERGTTIELDVMGVTDGLLDGLRTLGCVHDVAVHNDTVTVACDNTGEAKLRVLNVAANTGTFHDFTVRETGLGDVFSRYTEDRQ</sequence>
<proteinExistence type="inferred from homology"/>
<evidence type="ECO:0000313" key="6">
    <source>
        <dbReference type="EMBL" id="MFC7189567.1"/>
    </source>
</evidence>
<accession>A0ABD5YMA2</accession>
<keyword evidence="2" id="KW-0813">Transport</keyword>
<dbReference type="AlphaFoldDB" id="A0ABD5YMA2"/>
<keyword evidence="3" id="KW-0547">Nucleotide-binding</keyword>
<dbReference type="SMART" id="SM00382">
    <property type="entry name" value="AAA"/>
    <property type="match status" value="1"/>
</dbReference>
<dbReference type="EMBL" id="JBHTAX010000001">
    <property type="protein sequence ID" value="MFC7189567.1"/>
    <property type="molecule type" value="Genomic_DNA"/>
</dbReference>
<dbReference type="InterPro" id="IPR027417">
    <property type="entry name" value="P-loop_NTPase"/>
</dbReference>
<organism evidence="6 7">
    <name type="scientific">Halocatena marina</name>
    <dbReference type="NCBI Taxonomy" id="2934937"/>
    <lineage>
        <taxon>Archaea</taxon>
        <taxon>Methanobacteriati</taxon>
        <taxon>Methanobacteriota</taxon>
        <taxon>Stenosarchaea group</taxon>
        <taxon>Halobacteria</taxon>
        <taxon>Halobacteriales</taxon>
        <taxon>Natronomonadaceae</taxon>
        <taxon>Halocatena</taxon>
    </lineage>
</organism>
<gene>
    <name evidence="6" type="ORF">ACFQL7_06670</name>
</gene>
<dbReference type="RefSeq" id="WP_248905670.1">
    <property type="nucleotide sequence ID" value="NZ_CP109979.1"/>
</dbReference>
<feature type="domain" description="ABC transporter" evidence="5">
    <location>
        <begin position="4"/>
        <end position="229"/>
    </location>
</feature>
<comment type="similarity">
    <text evidence="1">Belongs to the ABC transporter superfamily.</text>
</comment>
<dbReference type="GeneID" id="76199130"/>
<dbReference type="InterPro" id="IPR003439">
    <property type="entry name" value="ABC_transporter-like_ATP-bd"/>
</dbReference>
<evidence type="ECO:0000256" key="4">
    <source>
        <dbReference type="ARBA" id="ARBA00022840"/>
    </source>
</evidence>
<dbReference type="PANTHER" id="PTHR43335:SF4">
    <property type="entry name" value="ABC TRANSPORTER, ATP-BINDING PROTEIN"/>
    <property type="match status" value="1"/>
</dbReference>
<dbReference type="SUPFAM" id="SSF52540">
    <property type="entry name" value="P-loop containing nucleoside triphosphate hydrolases"/>
    <property type="match status" value="1"/>
</dbReference>
<name>A0ABD5YMA2_9EURY</name>
<dbReference type="Gene3D" id="3.40.50.300">
    <property type="entry name" value="P-loop containing nucleotide triphosphate hydrolases"/>
    <property type="match status" value="1"/>
</dbReference>
<dbReference type="GO" id="GO:0005524">
    <property type="term" value="F:ATP binding"/>
    <property type="evidence" value="ECO:0007669"/>
    <property type="project" value="UniProtKB-KW"/>
</dbReference>